<dbReference type="PRINTS" id="PR00081">
    <property type="entry name" value="GDHRDH"/>
</dbReference>
<dbReference type="InterPro" id="IPR020904">
    <property type="entry name" value="Sc_DH/Rdtase_CS"/>
</dbReference>
<keyword evidence="6" id="KW-1185">Reference proteome</keyword>
<dbReference type="SMART" id="SM00822">
    <property type="entry name" value="PKS_KR"/>
    <property type="match status" value="1"/>
</dbReference>
<dbReference type="PROSITE" id="PS00061">
    <property type="entry name" value="ADH_SHORT"/>
    <property type="match status" value="1"/>
</dbReference>
<sequence>MGLIRRDGTRLSRALVTGASSGIGAALAARLAGLGCEVVLTGRDEERLDGVATATGGRALAADLASSGGTERVAEAGAEADLVVHSAGIGWQGRLDAMPPERIGELVEVNLTALLRLTRALLPGLAERGGHLVVVSSIAAVGVREEAVYAATKAGVRAFAASLRHEGLRVTAVLPGAVRTPFFAGRDYARRFPRMVEADEVAAAALRGVRRERAEVFVPGWLTLPARIGGALPEMFHGLSRRFG</sequence>
<dbReference type="PANTHER" id="PTHR44196:SF1">
    <property type="entry name" value="DEHYDROGENASE_REDUCTASE SDR FAMILY MEMBER 7B"/>
    <property type="match status" value="1"/>
</dbReference>
<evidence type="ECO:0000313" key="5">
    <source>
        <dbReference type="EMBL" id="MFC7340517.1"/>
    </source>
</evidence>
<dbReference type="PANTHER" id="PTHR44196">
    <property type="entry name" value="DEHYDROGENASE/REDUCTASE SDR FAMILY MEMBER 7B"/>
    <property type="match status" value="1"/>
</dbReference>
<comment type="similarity">
    <text evidence="1 3">Belongs to the short-chain dehydrogenases/reductases (SDR) family.</text>
</comment>
<dbReference type="InterPro" id="IPR036291">
    <property type="entry name" value="NAD(P)-bd_dom_sf"/>
</dbReference>
<keyword evidence="2 5" id="KW-0560">Oxidoreductase</keyword>
<comment type="caution">
    <text evidence="5">The sequence shown here is derived from an EMBL/GenBank/DDBJ whole genome shotgun (WGS) entry which is preliminary data.</text>
</comment>
<dbReference type="CDD" id="cd05233">
    <property type="entry name" value="SDR_c"/>
    <property type="match status" value="1"/>
</dbReference>
<evidence type="ECO:0000256" key="2">
    <source>
        <dbReference type="ARBA" id="ARBA00023002"/>
    </source>
</evidence>
<feature type="domain" description="Ketoreductase" evidence="4">
    <location>
        <begin position="12"/>
        <end position="181"/>
    </location>
</feature>
<dbReference type="RefSeq" id="WP_380664392.1">
    <property type="nucleotide sequence ID" value="NZ_JBHTCJ010000001.1"/>
</dbReference>
<organism evidence="5 6">
    <name type="scientific">Saccharopolyspora griseoalba</name>
    <dbReference type="NCBI Taxonomy" id="1431848"/>
    <lineage>
        <taxon>Bacteria</taxon>
        <taxon>Bacillati</taxon>
        <taxon>Actinomycetota</taxon>
        <taxon>Actinomycetes</taxon>
        <taxon>Pseudonocardiales</taxon>
        <taxon>Pseudonocardiaceae</taxon>
        <taxon>Saccharopolyspora</taxon>
    </lineage>
</organism>
<protein>
    <submittedName>
        <fullName evidence="5">SDR family NAD(P)-dependent oxidoreductase</fullName>
        <ecNumber evidence="5">1.-.-.-</ecNumber>
    </submittedName>
</protein>
<dbReference type="InterPro" id="IPR057326">
    <property type="entry name" value="KR_dom"/>
</dbReference>
<dbReference type="GO" id="GO:0016491">
    <property type="term" value="F:oxidoreductase activity"/>
    <property type="evidence" value="ECO:0007669"/>
    <property type="project" value="UniProtKB-KW"/>
</dbReference>
<evidence type="ECO:0000256" key="1">
    <source>
        <dbReference type="ARBA" id="ARBA00006484"/>
    </source>
</evidence>
<dbReference type="Pfam" id="PF00106">
    <property type="entry name" value="adh_short"/>
    <property type="match status" value="1"/>
</dbReference>
<evidence type="ECO:0000256" key="3">
    <source>
        <dbReference type="RuleBase" id="RU000363"/>
    </source>
</evidence>
<dbReference type="Proteomes" id="UP001596504">
    <property type="component" value="Unassembled WGS sequence"/>
</dbReference>
<dbReference type="PRINTS" id="PR00080">
    <property type="entry name" value="SDRFAMILY"/>
</dbReference>
<name>A0ABW2LHI9_9PSEU</name>
<dbReference type="EMBL" id="JBHTCJ010000001">
    <property type="protein sequence ID" value="MFC7340517.1"/>
    <property type="molecule type" value="Genomic_DNA"/>
</dbReference>
<evidence type="ECO:0000259" key="4">
    <source>
        <dbReference type="SMART" id="SM00822"/>
    </source>
</evidence>
<accession>A0ABW2LHI9</accession>
<evidence type="ECO:0000313" key="6">
    <source>
        <dbReference type="Proteomes" id="UP001596504"/>
    </source>
</evidence>
<dbReference type="SUPFAM" id="SSF51735">
    <property type="entry name" value="NAD(P)-binding Rossmann-fold domains"/>
    <property type="match status" value="1"/>
</dbReference>
<dbReference type="Gene3D" id="3.40.50.720">
    <property type="entry name" value="NAD(P)-binding Rossmann-like Domain"/>
    <property type="match status" value="1"/>
</dbReference>
<reference evidence="6" key="1">
    <citation type="journal article" date="2019" name="Int. J. Syst. Evol. Microbiol.">
        <title>The Global Catalogue of Microorganisms (GCM) 10K type strain sequencing project: providing services to taxonomists for standard genome sequencing and annotation.</title>
        <authorList>
            <consortium name="The Broad Institute Genomics Platform"/>
            <consortium name="The Broad Institute Genome Sequencing Center for Infectious Disease"/>
            <person name="Wu L."/>
            <person name="Ma J."/>
        </authorList>
    </citation>
    <scope>NUCLEOTIDE SEQUENCE [LARGE SCALE GENOMIC DNA]</scope>
    <source>
        <strain evidence="6">WLHS5</strain>
    </source>
</reference>
<dbReference type="EC" id="1.-.-.-" evidence="5"/>
<proteinExistence type="inferred from homology"/>
<gene>
    <name evidence="5" type="ORF">ACFQRI_03770</name>
</gene>
<dbReference type="InterPro" id="IPR002347">
    <property type="entry name" value="SDR_fam"/>
</dbReference>